<comment type="caution">
    <text evidence="1">The sequence shown here is derived from an EMBL/GenBank/DDBJ whole genome shotgun (WGS) entry which is preliminary data.</text>
</comment>
<dbReference type="InterPro" id="IPR056239">
    <property type="entry name" value="Phage_YunG-like"/>
</dbReference>
<gene>
    <name evidence="1" type="ORF">GBG19_00895</name>
</gene>
<dbReference type="Pfam" id="PF24591">
    <property type="entry name" value="Phage_YunG-like"/>
    <property type="match status" value="1"/>
</dbReference>
<organism evidence="1 2">
    <name type="scientific">Poseidonibacter ostreae</name>
    <dbReference type="NCBI Taxonomy" id="2654171"/>
    <lineage>
        <taxon>Bacteria</taxon>
        <taxon>Pseudomonadati</taxon>
        <taxon>Campylobacterota</taxon>
        <taxon>Epsilonproteobacteria</taxon>
        <taxon>Campylobacterales</taxon>
        <taxon>Arcobacteraceae</taxon>
        <taxon>Poseidonibacter</taxon>
    </lineage>
</organism>
<dbReference type="Proteomes" id="UP000472839">
    <property type="component" value="Unassembled WGS sequence"/>
</dbReference>
<name>A0A6L4WWL9_9BACT</name>
<dbReference type="AlphaFoldDB" id="A0A6L4WWL9"/>
<dbReference type="RefSeq" id="WP_152279529.1">
    <property type="nucleotide sequence ID" value="NZ_WFKK01000001.1"/>
</dbReference>
<sequence>MNKVEKIIRTIRESFVGSVTVYTKGSCYGFHKILKEIFPDAVAFYKDEHIVSKIDNKYYDITGEVKENFIPLDEVAELFQELIKDNRFIVTE</sequence>
<dbReference type="EMBL" id="WFKK01000001">
    <property type="protein sequence ID" value="KAB7891426.1"/>
    <property type="molecule type" value="Genomic_DNA"/>
</dbReference>
<protein>
    <submittedName>
        <fullName evidence="1">Uncharacterized protein</fullName>
    </submittedName>
</protein>
<evidence type="ECO:0000313" key="1">
    <source>
        <dbReference type="EMBL" id="KAB7891426.1"/>
    </source>
</evidence>
<evidence type="ECO:0000313" key="2">
    <source>
        <dbReference type="Proteomes" id="UP000472839"/>
    </source>
</evidence>
<reference evidence="1 2" key="1">
    <citation type="submission" date="2019-10" db="EMBL/GenBank/DDBJ databases">
        <title>Poseidonibacter ostreae sp. nov., isolated from the gut of the Ostrea denselamellosa.</title>
        <authorList>
            <person name="Choi A."/>
        </authorList>
    </citation>
    <scope>NUCLEOTIDE SEQUENCE [LARGE SCALE GENOMIC DNA]</scope>
    <source>
        <strain evidence="1 2">SJOD-M-33</strain>
    </source>
</reference>
<accession>A0A6L4WWL9</accession>
<proteinExistence type="predicted"/>